<gene>
    <name evidence="2" type="ORF">WN944_000154</name>
</gene>
<dbReference type="Proteomes" id="UP001428341">
    <property type="component" value="Unassembled WGS sequence"/>
</dbReference>
<reference evidence="2 3" key="1">
    <citation type="submission" date="2024-05" db="EMBL/GenBank/DDBJ databases">
        <title>Haplotype-resolved chromosome-level genome assembly of Huyou (Citrus changshanensis).</title>
        <authorList>
            <person name="Miao C."/>
            <person name="Chen W."/>
            <person name="Wu Y."/>
            <person name="Wang L."/>
            <person name="Zhao S."/>
            <person name="Grierson D."/>
            <person name="Xu C."/>
            <person name="Chen K."/>
        </authorList>
    </citation>
    <scope>NUCLEOTIDE SEQUENCE [LARGE SCALE GENOMIC DNA]</scope>
    <source>
        <strain evidence="2">01-14</strain>
        <tissue evidence="2">Leaf</tissue>
    </source>
</reference>
<name>A0AAP0QPE6_9ROSI</name>
<accession>A0AAP0QPE6</accession>
<proteinExistence type="predicted"/>
<dbReference type="EMBL" id="JBCGBO010000004">
    <property type="protein sequence ID" value="KAK9207807.1"/>
    <property type="molecule type" value="Genomic_DNA"/>
</dbReference>
<evidence type="ECO:0000313" key="3">
    <source>
        <dbReference type="Proteomes" id="UP001428341"/>
    </source>
</evidence>
<comment type="caution">
    <text evidence="2">The sequence shown here is derived from an EMBL/GenBank/DDBJ whole genome shotgun (WGS) entry which is preliminary data.</text>
</comment>
<keyword evidence="3" id="KW-1185">Reference proteome</keyword>
<evidence type="ECO:0000256" key="1">
    <source>
        <dbReference type="SAM" id="MobiDB-lite"/>
    </source>
</evidence>
<sequence length="88" mass="9994">MPPCADMVMTSPPEKGQNFRRWHPRLRLGPMESPIKASNPNFWHALCAHQLVDQPQPKVHGKPLISLSGLPDGWSQIAPKQRFFNIND</sequence>
<dbReference type="AlphaFoldDB" id="A0AAP0QPE6"/>
<organism evidence="2 3">
    <name type="scientific">Citrus x changshan-huyou</name>
    <dbReference type="NCBI Taxonomy" id="2935761"/>
    <lineage>
        <taxon>Eukaryota</taxon>
        <taxon>Viridiplantae</taxon>
        <taxon>Streptophyta</taxon>
        <taxon>Embryophyta</taxon>
        <taxon>Tracheophyta</taxon>
        <taxon>Spermatophyta</taxon>
        <taxon>Magnoliopsida</taxon>
        <taxon>eudicotyledons</taxon>
        <taxon>Gunneridae</taxon>
        <taxon>Pentapetalae</taxon>
        <taxon>rosids</taxon>
        <taxon>malvids</taxon>
        <taxon>Sapindales</taxon>
        <taxon>Rutaceae</taxon>
        <taxon>Aurantioideae</taxon>
        <taxon>Citrus</taxon>
    </lineage>
</organism>
<evidence type="ECO:0000313" key="2">
    <source>
        <dbReference type="EMBL" id="KAK9207807.1"/>
    </source>
</evidence>
<protein>
    <submittedName>
        <fullName evidence="2">Uncharacterized protein</fullName>
    </submittedName>
</protein>
<feature type="region of interest" description="Disordered" evidence="1">
    <location>
        <begin position="1"/>
        <end position="20"/>
    </location>
</feature>